<feature type="domain" description="EGF-like" evidence="17">
    <location>
        <begin position="1316"/>
        <end position="1352"/>
    </location>
</feature>
<evidence type="ECO:0000256" key="6">
    <source>
        <dbReference type="ARBA" id="ARBA00022737"/>
    </source>
</evidence>
<evidence type="ECO:0000256" key="4">
    <source>
        <dbReference type="ARBA" id="ARBA00022692"/>
    </source>
</evidence>
<dbReference type="CDD" id="cd00054">
    <property type="entry name" value="EGF_CA"/>
    <property type="match status" value="21"/>
</dbReference>
<feature type="domain" description="EGF-like" evidence="17">
    <location>
        <begin position="1081"/>
        <end position="1117"/>
    </location>
</feature>
<feature type="disulfide bond" evidence="12">
    <location>
        <begin position="308"/>
        <end position="325"/>
    </location>
</feature>
<dbReference type="PROSITE" id="PS01186">
    <property type="entry name" value="EGF_2"/>
    <property type="match status" value="21"/>
</dbReference>
<feature type="domain" description="EGF-like" evidence="17">
    <location>
        <begin position="63"/>
        <end position="101"/>
    </location>
</feature>
<feature type="disulfide bond" evidence="12">
    <location>
        <begin position="1739"/>
        <end position="1748"/>
    </location>
</feature>
<dbReference type="FunFam" id="2.10.25.10:FF:000246">
    <property type="entry name" value="EGF-like repeat and discoidin I-like domain-containing protein 3"/>
    <property type="match status" value="1"/>
</dbReference>
<feature type="disulfide bond" evidence="12">
    <location>
        <begin position="519"/>
        <end position="528"/>
    </location>
</feature>
<feature type="disulfide bond" evidence="12">
    <location>
        <begin position="1379"/>
        <end position="1388"/>
    </location>
</feature>
<organism evidence="18 19">
    <name type="scientific">Dreissena polymorpha</name>
    <name type="common">Zebra mussel</name>
    <name type="synonym">Mytilus polymorpha</name>
    <dbReference type="NCBI Taxonomy" id="45954"/>
    <lineage>
        <taxon>Eukaryota</taxon>
        <taxon>Metazoa</taxon>
        <taxon>Spiralia</taxon>
        <taxon>Lophotrochozoa</taxon>
        <taxon>Mollusca</taxon>
        <taxon>Bivalvia</taxon>
        <taxon>Autobranchia</taxon>
        <taxon>Heteroconchia</taxon>
        <taxon>Euheterodonta</taxon>
        <taxon>Imparidentia</taxon>
        <taxon>Neoheterodontei</taxon>
        <taxon>Myida</taxon>
        <taxon>Dreissenoidea</taxon>
        <taxon>Dreissenidae</taxon>
        <taxon>Dreissena</taxon>
    </lineage>
</organism>
<proteinExistence type="predicted"/>
<dbReference type="CDD" id="cd00110">
    <property type="entry name" value="LamG"/>
    <property type="match status" value="2"/>
</dbReference>
<evidence type="ECO:0000256" key="2">
    <source>
        <dbReference type="ARBA" id="ARBA00022473"/>
    </source>
</evidence>
<sequence>MMGRGRYWNVLLTLFVICLTTNAQNACNPNPCLHGGSCDVNPDQLTYLCRCNDTYIGARCEGIVRHCLGKGPCQNGAICEDLQAGGYQCFCRPGYYGNHCQLEINECDPDPCVNNATCVDRLNDFTCICPIGMSGKRCEIQATTGCESDPCKNGATCVAMETVGNYRCTCMPGFEGQHCEVNVDDCVSHACKDFQVCVDLVDGHRCECPQGRDGPDCLTLTDACISNPCQNNAVCEHEVDRYKCECTKGYTGINCEIQVDACIPNPCYHGATCETTFTPNPGFRCQCAEGFLGPRCQGKLANCVSNPCFNNGSCLENINIAGFTCLCRSNFTGSLCELAMEGCLAMGCSNGGSCARSNEGNQCQCLPGWEGERCQTDVDECWNSPCKNGGQCINLAGTYLCICTDFWTGKACDVDELECSSSPCLNRATCVEVTGGPPSCTCVPGTTGQFCEAVLDVCDPNPCLNGGTCANNGTAFKCTCQLGFSGTSCDLKVSLCQQLSPCKNNGTCNDRLGNFTCTCAPGFTGVNCTGDLQECDLDPCKNGATCVDGLNAFACQCAAGFTGNLCEVNIDECLTNPCVHSSQCVDGLGGYTCVCFQGYTGKNCTEDINECSSSPCQFGGTCSQLSGHGYNCSCPPSIRGDRCQFVVMATFDGSSLVSLPTLTANQNRRRRFAESARRLLAGGMKSVKRTKRGQTTELILQFTFSTTILDGTLLLATGFSELKQEHYHFLLQLHKGSLYASQNFYGETLTGNIPLAEGTSSRNVNVAITTSHTNISLDACSLNDCVVSLKPSVIGPAIILNEHFYLGGVHAMTPYLRSKMATVAGYSGCLGNLTMNSQPISIIPNSQNATQTNQSDPKPGCRSHDLCSNVTCQNGGRCVDKWFNQSCQCAAGFTGVHCEIQNSAHFVRDSFLHFAKFTQLVNLSMLVSANSSTGMILYTLDDDLLALYLDKGQLVIHLVADDRDSISRVGYLATGDWYQVTALFGQGVFKVNFSSNFSEVTGSAQGTVGNSLEVHTPLFLGQLHDHPTVNKWRNRLNSTNSFSFIGCIKNLTINQSPVDLSTSSVSIFGNDPPPAIPGCPRDTSCSGLPCQNGGQCHADWIAHTCTCPGSFTGENCEIAESATFNGKTSSMAINVNTTNIPFGETGSFEFRTRNQTVTLMLIQFYHPQTGSPHASLEFSLYRTSLQVTLTLTSASHLRFIDTLSDGEWHTIFWVKGHDLLTVYQGLRSLSLETKFSVFQYQPVVRVFAAGKPFQPGNTWSSVGLMQGCIRNITFNNKGIHFLDINGSITLTTNNNSLGNSADVTISSRDIIKGCHGVDSCNLEPCKGHAECRDTWNARECTCIAGWEGISCNESMNDCVNKNCNHGNCIDGHMTYTCKCDEGYIGKFCDTVYNPCESNLCETNTTDNCSLVFPSGYKCYCKSGWTGVNCSVEINECESSPCKNGGKCSDIVNAYKCECLRDYFGTNCENVYICSSQPCFNGGTCLPAEDNKNYSCQCLNRYSGRQCQSYDFCHANICKNNATCFSNAEGYECKCNLGFYGVNCNFVDYCASQPCSNNGHCFNDKITFRCSCSQLFSGDTCEIPVNHCDNNPCRNNAVCIYNTSQTNPGYLCKCSNGFAGSFCEIDVNECLSNPCLNGAKCVESNQTPWKFFPGFHCDCHGGYRGDFCEQEINECESSPCKNNGTCIDQLNAFLCNCLTGFHGVFCEIDRRGCSSNPCQNNAQCLSNSVTNPAFQYTCLCAKGFMGAACETNIDDCIQHKCKNGAQCVDSVDAYICNCLPGYDGIFCEDVKDACFSQPCANGGKCVYQGLCSCQEVVKTCGWHNETCQVTLCKQLENCTTFTVPYRCNCSNTGFQGGTCNVDTDECVGNEFACEHGGICVNTLGNYTCDCARTGFKGQRCEIDIDECSGVNPCFNQGVCENFAGSFGCRCVAGWEGQTCGQLVNNCVNMPCKNDGICVNTVSGFLCDCLRTGFQGKTCEMNINDCIGNPCLNNGRCLDGVNSYTCDCNGTGYHGDRCEQEVNECASSPCINNSTCRDLGLKFECICTAGFHGTHCDEDIDECASSSHECFKGSACQNTVGSYTCVCSDTQSGRFCQIAAKQNGDPSGDNNTGIIIASVIIVIIIVLILVVYVLWYLRKSRRLKGQYKPSHIEQNGPGVAPSIPLDKMFDNSHGERLI</sequence>
<feature type="disulfide bond" evidence="12">
    <location>
        <begin position="151"/>
        <end position="168"/>
    </location>
</feature>
<dbReference type="Pfam" id="PF07645">
    <property type="entry name" value="EGF_CA"/>
    <property type="match status" value="3"/>
</dbReference>
<keyword evidence="10 12" id="KW-1015">Disulfide bond</keyword>
<feature type="domain" description="EGF-like" evidence="17">
    <location>
        <begin position="339"/>
        <end position="375"/>
    </location>
</feature>
<dbReference type="SMART" id="SM00179">
    <property type="entry name" value="EGF_CA"/>
    <property type="match status" value="34"/>
</dbReference>
<dbReference type="Pfam" id="PF02210">
    <property type="entry name" value="Laminin_G_2"/>
    <property type="match status" value="2"/>
</dbReference>
<dbReference type="FunFam" id="2.10.25.10:FF:000031">
    <property type="entry name" value="neurogenic locus notch homolog protein 3"/>
    <property type="match status" value="1"/>
</dbReference>
<dbReference type="SMART" id="SM00181">
    <property type="entry name" value="EGF"/>
    <property type="match status" value="38"/>
</dbReference>
<feature type="domain" description="EGF-like" evidence="17">
    <location>
        <begin position="1354"/>
        <end position="1389"/>
    </location>
</feature>
<dbReference type="PROSITE" id="PS00010">
    <property type="entry name" value="ASX_HYDROXYL"/>
    <property type="match status" value="17"/>
</dbReference>
<dbReference type="InterPro" id="IPR013032">
    <property type="entry name" value="EGF-like_CS"/>
</dbReference>
<dbReference type="FunFam" id="2.10.25.10:FF:000125">
    <property type="entry name" value="Neurogenic locus notch protein-like"/>
    <property type="match status" value="1"/>
</dbReference>
<feature type="domain" description="Laminin G" evidence="16">
    <location>
        <begin position="901"/>
        <end position="1079"/>
    </location>
</feature>
<evidence type="ECO:0000259" key="16">
    <source>
        <dbReference type="PROSITE" id="PS50025"/>
    </source>
</evidence>
<dbReference type="InterPro" id="IPR000152">
    <property type="entry name" value="EGF-type_Asp/Asn_hydroxyl_site"/>
</dbReference>
<feature type="disulfide bond" evidence="12">
    <location>
        <begin position="442"/>
        <end position="451"/>
    </location>
</feature>
<evidence type="ECO:0000256" key="14">
    <source>
        <dbReference type="SAM" id="Phobius"/>
    </source>
</evidence>
<feature type="disulfide bond" evidence="12">
    <location>
        <begin position="32"/>
        <end position="49"/>
    </location>
</feature>
<feature type="domain" description="EGF-like" evidence="17">
    <location>
        <begin position="1391"/>
        <end position="1430"/>
    </location>
</feature>
<evidence type="ECO:0000256" key="13">
    <source>
        <dbReference type="SAM" id="MobiDB-lite"/>
    </source>
</evidence>
<dbReference type="Pfam" id="PF00008">
    <property type="entry name" value="EGF"/>
    <property type="match status" value="19"/>
</dbReference>
<feature type="disulfide bond" evidence="12">
    <location>
        <begin position="1342"/>
        <end position="1351"/>
    </location>
</feature>
<feature type="domain" description="EGF-like" evidence="17">
    <location>
        <begin position="1432"/>
        <end position="1468"/>
    </location>
</feature>
<feature type="domain" description="EGF-like" evidence="17">
    <location>
        <begin position="103"/>
        <end position="139"/>
    </location>
</feature>
<feature type="domain" description="EGF-like" evidence="17">
    <location>
        <begin position="454"/>
        <end position="490"/>
    </location>
</feature>
<feature type="domain" description="EGF-like" evidence="17">
    <location>
        <begin position="863"/>
        <end position="899"/>
    </location>
</feature>
<feature type="signal peptide" evidence="15">
    <location>
        <begin position="1"/>
        <end position="23"/>
    </location>
</feature>
<dbReference type="GO" id="GO:0005509">
    <property type="term" value="F:calcium ion binding"/>
    <property type="evidence" value="ECO:0007669"/>
    <property type="project" value="InterPro"/>
</dbReference>
<feature type="domain" description="EGF-like" evidence="17">
    <location>
        <begin position="2057"/>
        <end position="2095"/>
    </location>
</feature>
<dbReference type="InterPro" id="IPR018097">
    <property type="entry name" value="EGF_Ca-bd_CS"/>
</dbReference>
<dbReference type="SUPFAM" id="SSF57184">
    <property type="entry name" value="Growth factor receptor domain"/>
    <property type="match status" value="2"/>
</dbReference>
<feature type="disulfide bond" evidence="12">
    <location>
        <begin position="287"/>
        <end position="296"/>
    </location>
</feature>
<keyword evidence="5 15" id="KW-0732">Signal</keyword>
<feature type="domain" description="EGF-like" evidence="17">
    <location>
        <begin position="1625"/>
        <end position="1668"/>
    </location>
</feature>
<feature type="domain" description="EGF-like" evidence="17">
    <location>
        <begin position="1545"/>
        <end position="1581"/>
    </location>
</feature>
<evidence type="ECO:0000256" key="5">
    <source>
        <dbReference type="ARBA" id="ARBA00022729"/>
    </source>
</evidence>
<feature type="domain" description="EGF-like" evidence="17">
    <location>
        <begin position="23"/>
        <end position="61"/>
    </location>
</feature>
<feature type="disulfide bond" evidence="12">
    <location>
        <begin position="2085"/>
        <end position="2094"/>
    </location>
</feature>
<dbReference type="GO" id="GO:0016020">
    <property type="term" value="C:membrane"/>
    <property type="evidence" value="ECO:0007669"/>
    <property type="project" value="UniProtKB-SubCell"/>
</dbReference>
<evidence type="ECO:0000313" key="18">
    <source>
        <dbReference type="EMBL" id="KAH3795500.1"/>
    </source>
</evidence>
<feature type="domain" description="EGF-like" evidence="17">
    <location>
        <begin position="415"/>
        <end position="452"/>
    </location>
</feature>
<feature type="domain" description="EGF-like" evidence="17">
    <location>
        <begin position="1583"/>
        <end position="1623"/>
    </location>
</feature>
<evidence type="ECO:0000313" key="19">
    <source>
        <dbReference type="Proteomes" id="UP000828390"/>
    </source>
</evidence>
<feature type="disulfide bond" evidence="12">
    <location>
        <begin position="208"/>
        <end position="217"/>
    </location>
</feature>
<feature type="domain" description="EGF-like" evidence="17">
    <location>
        <begin position="1861"/>
        <end position="1900"/>
    </location>
</feature>
<feature type="disulfide bond" evidence="12">
    <location>
        <begin position="1613"/>
        <end position="1622"/>
    </location>
</feature>
<comment type="caution">
    <text evidence="12">Lacks conserved residue(s) required for the propagation of feature annotation.</text>
</comment>
<feature type="disulfide bond" evidence="12">
    <location>
        <begin position="1358"/>
        <end position="1368"/>
    </location>
</feature>
<keyword evidence="4 14" id="KW-0812">Transmembrane</keyword>
<dbReference type="InterPro" id="IPR001791">
    <property type="entry name" value="Laminin_G"/>
</dbReference>
<keyword evidence="11" id="KW-0325">Glycoprotein</keyword>
<feature type="disulfide bond" evidence="12">
    <location>
        <begin position="1534"/>
        <end position="1543"/>
    </location>
</feature>
<evidence type="ECO:0000256" key="3">
    <source>
        <dbReference type="ARBA" id="ARBA00022536"/>
    </source>
</evidence>
<feature type="domain" description="EGF-like" evidence="17">
    <location>
        <begin position="569"/>
        <end position="605"/>
    </location>
</feature>
<feature type="domain" description="EGF-like" evidence="17">
    <location>
        <begin position="1789"/>
        <end position="1827"/>
    </location>
</feature>
<feature type="disulfide bond" evidence="12">
    <location>
        <begin position="480"/>
        <end position="489"/>
    </location>
</feature>
<feature type="disulfide bond" evidence="12">
    <location>
        <begin position="1107"/>
        <end position="1116"/>
    </location>
</feature>
<feature type="disulfide bond" evidence="12">
    <location>
        <begin position="1458"/>
        <end position="1467"/>
    </location>
</feature>
<feature type="disulfide bond" evidence="12">
    <location>
        <begin position="1929"/>
        <end position="1938"/>
    </location>
</feature>
<evidence type="ECO:0000256" key="12">
    <source>
        <dbReference type="PROSITE-ProRule" id="PRU00076"/>
    </source>
</evidence>
<evidence type="ECO:0000259" key="17">
    <source>
        <dbReference type="PROSITE" id="PS50026"/>
    </source>
</evidence>
<dbReference type="FunFam" id="2.10.25.10:FF:000143">
    <property type="entry name" value="Protein crumbs 1"/>
    <property type="match status" value="1"/>
</dbReference>
<feature type="disulfide bond" evidence="12">
    <location>
        <begin position="634"/>
        <end position="643"/>
    </location>
</feature>
<feature type="disulfide bond" evidence="12">
    <location>
        <begin position="1571"/>
        <end position="1580"/>
    </location>
</feature>
<dbReference type="EMBL" id="JAIWYP010000007">
    <property type="protein sequence ID" value="KAH3795500.1"/>
    <property type="molecule type" value="Genomic_DNA"/>
</dbReference>
<dbReference type="FunFam" id="2.10.25.10:FF:000146">
    <property type="entry name" value="Putative neurogenic locus notch"/>
    <property type="match status" value="1"/>
</dbReference>
<feature type="disulfide bond" evidence="12">
    <location>
        <begin position="51"/>
        <end position="60"/>
    </location>
</feature>
<feature type="domain" description="EGF-like" evidence="17">
    <location>
        <begin position="1902"/>
        <end position="1939"/>
    </location>
</feature>
<reference evidence="18" key="2">
    <citation type="submission" date="2020-11" db="EMBL/GenBank/DDBJ databases">
        <authorList>
            <person name="McCartney M.A."/>
            <person name="Auch B."/>
            <person name="Kono T."/>
            <person name="Mallez S."/>
            <person name="Becker A."/>
            <person name="Gohl D.M."/>
            <person name="Silverstein K.A.T."/>
            <person name="Koren S."/>
            <person name="Bechman K.B."/>
            <person name="Herman A."/>
            <person name="Abrahante J.E."/>
            <person name="Garbe J."/>
        </authorList>
    </citation>
    <scope>NUCLEOTIDE SEQUENCE</scope>
    <source>
        <strain evidence="18">Duluth1</strain>
        <tissue evidence="18">Whole animal</tissue>
    </source>
</reference>
<dbReference type="PROSITE" id="PS50025">
    <property type="entry name" value="LAM_G_DOMAIN"/>
    <property type="match status" value="3"/>
</dbReference>
<dbReference type="FunFam" id="2.10.25.10:FF:000472">
    <property type="entry name" value="Uncharacterized protein, isoform A"/>
    <property type="match status" value="8"/>
</dbReference>
<evidence type="ECO:0008006" key="20">
    <source>
        <dbReference type="Google" id="ProtNLM"/>
    </source>
</evidence>
<evidence type="ECO:0000256" key="7">
    <source>
        <dbReference type="ARBA" id="ARBA00022976"/>
    </source>
</evidence>
<feature type="disulfide bond" evidence="12">
    <location>
        <begin position="365"/>
        <end position="374"/>
    </location>
</feature>
<dbReference type="Gene3D" id="2.10.25.10">
    <property type="entry name" value="Laminin"/>
    <property type="match status" value="35"/>
</dbReference>
<feature type="disulfide bond" evidence="12">
    <location>
        <begin position="1478"/>
        <end position="1495"/>
    </location>
</feature>
<dbReference type="PROSITE" id="PS00022">
    <property type="entry name" value="EGF_1"/>
    <property type="match status" value="33"/>
</dbReference>
<feature type="domain" description="EGF-like" evidence="17">
    <location>
        <begin position="1941"/>
        <end position="1978"/>
    </location>
</feature>
<comment type="subcellular location">
    <subcellularLocation>
        <location evidence="1">Membrane</location>
        <topology evidence="1">Single-pass type I membrane protein</topology>
    </subcellularLocation>
</comment>
<dbReference type="GO" id="GO:0005112">
    <property type="term" value="F:Notch binding"/>
    <property type="evidence" value="ECO:0007669"/>
    <property type="project" value="TreeGrafter"/>
</dbReference>
<feature type="compositionally biased region" description="Basic and acidic residues" evidence="13">
    <location>
        <begin position="2165"/>
        <end position="2176"/>
    </location>
</feature>
<feature type="disulfide bond" evidence="12">
    <location>
        <begin position="595"/>
        <end position="604"/>
    </location>
</feature>
<feature type="domain" description="EGF-like" evidence="17">
    <location>
        <begin position="182"/>
        <end position="218"/>
    </location>
</feature>
<feature type="domain" description="EGF-like" evidence="17">
    <location>
        <begin position="1980"/>
        <end position="2017"/>
    </location>
</feature>
<feature type="domain" description="EGF-like" evidence="17">
    <location>
        <begin position="1469"/>
        <end position="1507"/>
    </location>
</feature>
<dbReference type="FunFam" id="2.10.25.10:FF:000012">
    <property type="entry name" value="Delta-like protein"/>
    <property type="match status" value="1"/>
</dbReference>
<evidence type="ECO:0000256" key="15">
    <source>
        <dbReference type="SAM" id="SignalP"/>
    </source>
</evidence>
<accession>A0A9D4J242</accession>
<dbReference type="Pfam" id="PF12661">
    <property type="entry name" value="hEGF"/>
    <property type="match status" value="3"/>
</dbReference>
<feature type="disulfide bond" evidence="12">
    <location>
        <begin position="246"/>
        <end position="255"/>
    </location>
</feature>
<feature type="domain" description="EGF-like" evidence="17">
    <location>
        <begin position="142"/>
        <end position="180"/>
    </location>
</feature>
<feature type="disulfide bond" evidence="12">
    <location>
        <begin position="129"/>
        <end position="138"/>
    </location>
</feature>
<dbReference type="InterPro" id="IPR001881">
    <property type="entry name" value="EGF-like_Ca-bd_dom"/>
</dbReference>
<dbReference type="SUPFAM" id="SSF57196">
    <property type="entry name" value="EGF/Laminin"/>
    <property type="match status" value="29"/>
</dbReference>
<feature type="disulfide bond" evidence="12">
    <location>
        <begin position="2045"/>
        <end position="2054"/>
    </location>
</feature>
<feature type="domain" description="EGF-like" evidence="17">
    <location>
        <begin position="492"/>
        <end position="529"/>
    </location>
</feature>
<dbReference type="PANTHER" id="PTHR12916:SF4">
    <property type="entry name" value="UNINFLATABLE, ISOFORM C"/>
    <property type="match status" value="1"/>
</dbReference>
<reference evidence="18" key="1">
    <citation type="journal article" date="2019" name="bioRxiv">
        <title>The Genome of the Zebra Mussel, Dreissena polymorpha: A Resource for Invasive Species Research.</title>
        <authorList>
            <person name="McCartney M.A."/>
            <person name="Auch B."/>
            <person name="Kono T."/>
            <person name="Mallez S."/>
            <person name="Zhang Y."/>
            <person name="Obille A."/>
            <person name="Becker A."/>
            <person name="Abrahante J.E."/>
            <person name="Garbe J."/>
            <person name="Badalamenti J.P."/>
            <person name="Herman A."/>
            <person name="Mangelson H."/>
            <person name="Liachko I."/>
            <person name="Sullivan S."/>
            <person name="Sone E.D."/>
            <person name="Koren S."/>
            <person name="Silverstein K.A.T."/>
            <person name="Beckman K.B."/>
            <person name="Gohl D.M."/>
        </authorList>
    </citation>
    <scope>NUCLEOTIDE SEQUENCE</scope>
    <source>
        <strain evidence="18">Duluth1</strain>
        <tissue evidence="18">Whole animal</tissue>
    </source>
</reference>
<feature type="domain" description="EGF-like" evidence="17">
    <location>
        <begin position="607"/>
        <end position="644"/>
    </location>
</feature>
<feature type="disulfide bond" evidence="12">
    <location>
        <begin position="1696"/>
        <end position="1705"/>
    </location>
</feature>
<evidence type="ECO:0000256" key="10">
    <source>
        <dbReference type="ARBA" id="ARBA00023157"/>
    </source>
</evidence>
<dbReference type="InterPro" id="IPR009030">
    <property type="entry name" value="Growth_fac_rcpt_cys_sf"/>
</dbReference>
<dbReference type="InterPro" id="IPR013320">
    <property type="entry name" value="ConA-like_dom_sf"/>
</dbReference>
<evidence type="ECO:0000256" key="1">
    <source>
        <dbReference type="ARBA" id="ARBA00004479"/>
    </source>
</evidence>
<keyword evidence="6" id="KW-0677">Repeat</keyword>
<feature type="domain" description="Laminin G" evidence="16">
    <location>
        <begin position="1121"/>
        <end position="1314"/>
    </location>
</feature>
<dbReference type="InterPro" id="IPR049883">
    <property type="entry name" value="NOTCH1_EGF-like"/>
</dbReference>
<feature type="domain" description="EGF-like" evidence="17">
    <location>
        <begin position="377"/>
        <end position="413"/>
    </location>
</feature>
<feature type="domain" description="EGF-like" evidence="17">
    <location>
        <begin position="1670"/>
        <end position="1706"/>
    </location>
</feature>
<evidence type="ECO:0000256" key="11">
    <source>
        <dbReference type="ARBA" id="ARBA00023180"/>
    </source>
</evidence>
<comment type="caution">
    <text evidence="18">The sequence shown here is derived from an EMBL/GenBank/DDBJ whole genome shotgun (WGS) entry which is preliminary data.</text>
</comment>
<dbReference type="Gene3D" id="2.60.120.200">
    <property type="match status" value="3"/>
</dbReference>
<feature type="domain" description="EGF-like" evidence="17">
    <location>
        <begin position="1708"/>
        <end position="1749"/>
    </location>
</feature>
<dbReference type="GO" id="GO:0007219">
    <property type="term" value="P:Notch signaling pathway"/>
    <property type="evidence" value="ECO:0007669"/>
    <property type="project" value="UniProtKB-KW"/>
</dbReference>
<feature type="domain" description="EGF-like" evidence="17">
    <location>
        <begin position="1751"/>
        <end position="1787"/>
    </location>
</feature>
<feature type="disulfide bond" evidence="12">
    <location>
        <begin position="403"/>
        <end position="412"/>
    </location>
</feature>
<feature type="domain" description="EGF-like" evidence="17">
    <location>
        <begin position="258"/>
        <end position="297"/>
    </location>
</feature>
<feature type="disulfide bond" evidence="12">
    <location>
        <begin position="889"/>
        <end position="898"/>
    </location>
</feature>
<feature type="disulfide bond" evidence="12">
    <location>
        <begin position="91"/>
        <end position="100"/>
    </location>
</feature>
<keyword evidence="7" id="KW-0914">Notch signaling pathway</keyword>
<feature type="domain" description="EGF-like" evidence="17">
    <location>
        <begin position="299"/>
        <end position="337"/>
    </location>
</feature>
<feature type="domain" description="EGF-like" evidence="17">
    <location>
        <begin position="2019"/>
        <end position="2055"/>
    </location>
</feature>
<keyword evidence="3 12" id="KW-0245">EGF-like domain</keyword>
<dbReference type="InterPro" id="IPR000742">
    <property type="entry name" value="EGF"/>
</dbReference>
<feature type="disulfide bond" evidence="12">
    <location>
        <begin position="557"/>
        <end position="566"/>
    </location>
</feature>
<evidence type="ECO:0000256" key="8">
    <source>
        <dbReference type="ARBA" id="ARBA00022989"/>
    </source>
</evidence>
<feature type="region of interest" description="Disordered" evidence="13">
    <location>
        <begin position="2152"/>
        <end position="2176"/>
    </location>
</feature>
<evidence type="ECO:0000256" key="9">
    <source>
        <dbReference type="ARBA" id="ARBA00023136"/>
    </source>
</evidence>
<feature type="disulfide bond" evidence="12">
    <location>
        <begin position="1420"/>
        <end position="1429"/>
    </location>
</feature>
<keyword evidence="8 14" id="KW-1133">Transmembrane helix</keyword>
<protein>
    <recommendedName>
        <fullName evidence="20">Protein crumbs</fullName>
    </recommendedName>
</protein>
<keyword evidence="19" id="KW-1185">Reference proteome</keyword>
<feature type="disulfide bond" evidence="12">
    <location>
        <begin position="327"/>
        <end position="336"/>
    </location>
</feature>
<feature type="disulfide bond" evidence="12">
    <location>
        <begin position="170"/>
        <end position="179"/>
    </location>
</feature>
<feature type="disulfide bond" evidence="12">
    <location>
        <begin position="1658"/>
        <end position="1667"/>
    </location>
</feature>
<dbReference type="PANTHER" id="PTHR12916">
    <property type="entry name" value="CYTOCHROME C OXIDASE POLYPEPTIDE VIC-2"/>
    <property type="match status" value="1"/>
</dbReference>
<name>A0A9D4J242_DREPO</name>
<keyword evidence="9 14" id="KW-0472">Membrane</keyword>
<dbReference type="Proteomes" id="UP000828390">
    <property type="component" value="Unassembled WGS sequence"/>
</dbReference>
<gene>
    <name evidence="18" type="ORF">DPMN_149055</name>
</gene>
<feature type="domain" description="EGF-like" evidence="17">
    <location>
        <begin position="531"/>
        <end position="567"/>
    </location>
</feature>
<feature type="disulfide bond" evidence="12">
    <location>
        <begin position="1497"/>
        <end position="1506"/>
    </location>
</feature>
<dbReference type="PROSITE" id="PS01187">
    <property type="entry name" value="EGF_CA"/>
    <property type="match status" value="9"/>
</dbReference>
<feature type="domain" description="Laminin G" evidence="16">
    <location>
        <begin position="674"/>
        <end position="861"/>
    </location>
</feature>
<dbReference type="PROSITE" id="PS50026">
    <property type="entry name" value="EGF_3"/>
    <property type="match status" value="37"/>
</dbReference>
<feature type="transmembrane region" description="Helical" evidence="14">
    <location>
        <begin position="2112"/>
        <end position="2135"/>
    </location>
</feature>
<dbReference type="SMART" id="SM00282">
    <property type="entry name" value="LamG"/>
    <property type="match status" value="3"/>
</dbReference>
<dbReference type="OrthoDB" id="283575at2759"/>
<keyword evidence="2" id="KW-0217">Developmental protein</keyword>
<feature type="domain" description="EGF-like" evidence="17">
    <location>
        <begin position="220"/>
        <end position="256"/>
    </location>
</feature>
<dbReference type="SUPFAM" id="SSF49899">
    <property type="entry name" value="Concanavalin A-like lectins/glucanases"/>
    <property type="match status" value="3"/>
</dbReference>
<feature type="chain" id="PRO_5038973694" description="Protein crumbs" evidence="15">
    <location>
        <begin position="24"/>
        <end position="2176"/>
    </location>
</feature>
<feature type="domain" description="EGF-like" evidence="17">
    <location>
        <begin position="1508"/>
        <end position="1544"/>
    </location>
</feature>
<feature type="disulfide bond" evidence="12">
    <location>
        <begin position="1777"/>
        <end position="1786"/>
    </location>
</feature>